<protein>
    <submittedName>
        <fullName evidence="4">Protein unc-45 homolog B-like</fullName>
    </submittedName>
</protein>
<evidence type="ECO:0000256" key="1">
    <source>
        <dbReference type="ARBA" id="ARBA00004496"/>
    </source>
</evidence>
<comment type="subcellular location">
    <subcellularLocation>
        <location evidence="1">Cytoplasm</location>
    </subcellularLocation>
</comment>
<dbReference type="PANTHER" id="PTHR45994:SF2">
    <property type="entry name" value="PROTEIN UNC-45 HOMOLOG B"/>
    <property type="match status" value="1"/>
</dbReference>
<proteinExistence type="predicted"/>
<dbReference type="PANTHER" id="PTHR45994">
    <property type="entry name" value="FI21225P1"/>
    <property type="match status" value="1"/>
</dbReference>
<keyword evidence="3" id="KW-1185">Reference proteome</keyword>
<evidence type="ECO:0000313" key="4">
    <source>
        <dbReference type="RefSeq" id="XP_025051591.1"/>
    </source>
</evidence>
<dbReference type="InterPro" id="IPR011989">
    <property type="entry name" value="ARM-like"/>
</dbReference>
<dbReference type="GO" id="GO:0051879">
    <property type="term" value="F:Hsp90 protein binding"/>
    <property type="evidence" value="ECO:0007669"/>
    <property type="project" value="TreeGrafter"/>
</dbReference>
<reference evidence="4" key="1">
    <citation type="submission" date="2025-08" db="UniProtKB">
        <authorList>
            <consortium name="RefSeq"/>
        </authorList>
    </citation>
    <scope>IDENTIFICATION</scope>
</reference>
<evidence type="ECO:0000256" key="2">
    <source>
        <dbReference type="ARBA" id="ARBA00022490"/>
    </source>
</evidence>
<accession>A0A3Q0FVG2</accession>
<evidence type="ECO:0000313" key="3">
    <source>
        <dbReference type="Proteomes" id="UP000189705"/>
    </source>
</evidence>
<dbReference type="GO" id="GO:0005737">
    <property type="term" value="C:cytoplasm"/>
    <property type="evidence" value="ECO:0007669"/>
    <property type="project" value="UniProtKB-SubCell"/>
</dbReference>
<sequence length="104" mass="11757">MLTAAQKKLCYKMTQVTIQWLEILQRLCLQDSVDVQHRGLVVAHNLISADKELAKKLVESELLEILTVVGKQKDDPKIQHAIDAARVYLVKCMDYGLIKPLSQA</sequence>
<keyword evidence="2" id="KW-0963">Cytoplasm</keyword>
<dbReference type="KEGG" id="asn:102383524"/>
<dbReference type="Proteomes" id="UP000189705">
    <property type="component" value="Unplaced"/>
</dbReference>
<dbReference type="STRING" id="38654.A0A3Q0FVG2"/>
<organism evidence="3 4">
    <name type="scientific">Alligator sinensis</name>
    <name type="common">Chinese alligator</name>
    <dbReference type="NCBI Taxonomy" id="38654"/>
    <lineage>
        <taxon>Eukaryota</taxon>
        <taxon>Metazoa</taxon>
        <taxon>Chordata</taxon>
        <taxon>Craniata</taxon>
        <taxon>Vertebrata</taxon>
        <taxon>Euteleostomi</taxon>
        <taxon>Archelosauria</taxon>
        <taxon>Archosauria</taxon>
        <taxon>Crocodylia</taxon>
        <taxon>Alligatoridae</taxon>
        <taxon>Alligatorinae</taxon>
        <taxon>Alligator</taxon>
    </lineage>
</organism>
<dbReference type="InParanoid" id="A0A3Q0FVG2"/>
<dbReference type="AlphaFoldDB" id="A0A3Q0FVG2"/>
<gene>
    <name evidence="4" type="primary">LOC102383524</name>
</gene>
<dbReference type="RefSeq" id="XP_025051591.1">
    <property type="nucleotide sequence ID" value="XM_025195806.1"/>
</dbReference>
<dbReference type="Gene3D" id="1.25.10.10">
    <property type="entry name" value="Leucine-rich Repeat Variant"/>
    <property type="match status" value="1"/>
</dbReference>
<name>A0A3Q0FVG2_ALLSI</name>
<dbReference type="GeneID" id="102383524"/>